<proteinExistence type="predicted"/>
<dbReference type="KEGG" id="tmn:UCRPA7_8405"/>
<dbReference type="HOGENOM" id="CLU_036932_0_0_1"/>
<gene>
    <name evidence="2" type="ORF">UCRPA7_8405</name>
</gene>
<dbReference type="RefSeq" id="XP_007919109.1">
    <property type="nucleotide sequence ID" value="XM_007920918.1"/>
</dbReference>
<dbReference type="GeneID" id="19329252"/>
<accession>R8B9V4</accession>
<evidence type="ECO:0008006" key="4">
    <source>
        <dbReference type="Google" id="ProtNLM"/>
    </source>
</evidence>
<protein>
    <recommendedName>
        <fullName evidence="4">HNH nuclease domain-containing protein</fullName>
    </recommendedName>
</protein>
<feature type="region of interest" description="Disordered" evidence="1">
    <location>
        <begin position="415"/>
        <end position="440"/>
    </location>
</feature>
<name>R8B9V4_PHAM7</name>
<dbReference type="EMBL" id="KB933360">
    <property type="protein sequence ID" value="EON96099.1"/>
    <property type="molecule type" value="Genomic_DNA"/>
</dbReference>
<feature type="compositionally biased region" description="Basic and acidic residues" evidence="1">
    <location>
        <begin position="415"/>
        <end position="430"/>
    </location>
</feature>
<dbReference type="eggNOG" id="ENOG502SR67">
    <property type="taxonomic scope" value="Eukaryota"/>
</dbReference>
<keyword evidence="3" id="KW-1185">Reference proteome</keyword>
<sequence>MSDDTILMDTGLPEGGLPAMALLPPGLASARSAHDEARRISTELRVAFEALSREVEPEVEPNEEEGEPDPKAARQLALLGVELASREKNALELERTVIAEERDSGIINGKTATVRLHDLNKRYLSAGDDLWRHQKKKIRSDDTGLVRLFDPRSNQVSECILAIYKKCDGLEKMPRRPSHWGADARKWYSGNGDEHGLEAQECTWCHISGQWHPKSDIEAARIVPFFPDVAEIGEILFGSKKESLIREGNSLLMSKLIKSWFDKYDLVIVPVDVNELPITRWKTELLNRHMRKCYYTASHMAEELDGKELVFLNDNRPVSRFVYFHFVMALIRIKDTKKDGWENVWARYYEQRPFPTPGPYMRRSMLLALATHFGAADMNVVESWIQDNGFESPLKLTEDETTEVARRVHETVEAAYARAEHLEDPDHGDPEDVSDDNSEQ</sequence>
<dbReference type="AlphaFoldDB" id="R8B9V4"/>
<dbReference type="OrthoDB" id="5386595at2759"/>
<feature type="compositionally biased region" description="Acidic residues" evidence="1">
    <location>
        <begin position="431"/>
        <end position="440"/>
    </location>
</feature>
<reference evidence="3" key="1">
    <citation type="journal article" date="2013" name="Genome Announc.">
        <title>Draft genome sequence of the ascomycete Phaeoacremonium aleophilum strain UCR-PA7, a causal agent of the esca disease complex in grapevines.</title>
        <authorList>
            <person name="Blanco-Ulate B."/>
            <person name="Rolshausen P."/>
            <person name="Cantu D."/>
        </authorList>
    </citation>
    <scope>NUCLEOTIDE SEQUENCE [LARGE SCALE GENOMIC DNA]</scope>
    <source>
        <strain evidence="3">UCR-PA7</strain>
    </source>
</reference>
<evidence type="ECO:0000313" key="2">
    <source>
        <dbReference type="EMBL" id="EON96099.1"/>
    </source>
</evidence>
<dbReference type="Proteomes" id="UP000014074">
    <property type="component" value="Unassembled WGS sequence"/>
</dbReference>
<organism evidence="2 3">
    <name type="scientific">Phaeoacremonium minimum (strain UCR-PA7)</name>
    <name type="common">Esca disease fungus</name>
    <name type="synonym">Togninia minima</name>
    <dbReference type="NCBI Taxonomy" id="1286976"/>
    <lineage>
        <taxon>Eukaryota</taxon>
        <taxon>Fungi</taxon>
        <taxon>Dikarya</taxon>
        <taxon>Ascomycota</taxon>
        <taxon>Pezizomycotina</taxon>
        <taxon>Sordariomycetes</taxon>
        <taxon>Sordariomycetidae</taxon>
        <taxon>Togniniales</taxon>
        <taxon>Togniniaceae</taxon>
        <taxon>Phaeoacremonium</taxon>
    </lineage>
</organism>
<evidence type="ECO:0000313" key="3">
    <source>
        <dbReference type="Proteomes" id="UP000014074"/>
    </source>
</evidence>
<feature type="region of interest" description="Disordered" evidence="1">
    <location>
        <begin position="52"/>
        <end position="71"/>
    </location>
</feature>
<feature type="compositionally biased region" description="Acidic residues" evidence="1">
    <location>
        <begin position="57"/>
        <end position="67"/>
    </location>
</feature>
<evidence type="ECO:0000256" key="1">
    <source>
        <dbReference type="SAM" id="MobiDB-lite"/>
    </source>
</evidence>